<evidence type="ECO:0000313" key="4">
    <source>
        <dbReference type="Proteomes" id="UP000095300"/>
    </source>
</evidence>
<dbReference type="Gene3D" id="2.10.25.10">
    <property type="entry name" value="Laminin"/>
    <property type="match status" value="2"/>
</dbReference>
<feature type="signal peptide" evidence="1">
    <location>
        <begin position="1"/>
        <end position="24"/>
    </location>
</feature>
<dbReference type="Proteomes" id="UP000095300">
    <property type="component" value="Unassembled WGS sequence"/>
</dbReference>
<dbReference type="KEGG" id="scac:106085093"/>
<gene>
    <name evidence="3" type="primary">106085093</name>
</gene>
<organism evidence="3 4">
    <name type="scientific">Stomoxys calcitrans</name>
    <name type="common">Stable fly</name>
    <name type="synonym">Conops calcitrans</name>
    <dbReference type="NCBI Taxonomy" id="35570"/>
    <lineage>
        <taxon>Eukaryota</taxon>
        <taxon>Metazoa</taxon>
        <taxon>Ecdysozoa</taxon>
        <taxon>Arthropoda</taxon>
        <taxon>Hexapoda</taxon>
        <taxon>Insecta</taxon>
        <taxon>Pterygota</taxon>
        <taxon>Neoptera</taxon>
        <taxon>Endopterygota</taxon>
        <taxon>Diptera</taxon>
        <taxon>Brachycera</taxon>
        <taxon>Muscomorpha</taxon>
        <taxon>Muscoidea</taxon>
        <taxon>Muscidae</taxon>
        <taxon>Stomoxys</taxon>
    </lineage>
</organism>
<evidence type="ECO:0000259" key="2">
    <source>
        <dbReference type="SMART" id="SM00181"/>
    </source>
</evidence>
<feature type="chain" id="PRO_5009327756" description="EGF-like domain-containing protein" evidence="1">
    <location>
        <begin position="25"/>
        <end position="326"/>
    </location>
</feature>
<sequence length="326" mass="36747">MSKIFAKIQLSLFVLTIFLQQSYTYRYDEKTEFLDEIAAMEDHEEYWKNVNISEFYKTIEDAGMSNSVSREERYKRQVKLALLHDVCEENGTKIIYVPTSSINKFPWIEQITQDPSQLVTVLRVCCPGQDVFVLNNNRSCVPFCKKCRNGVCVSPDKCECYDGFVKNDNGDCVFQCPIGCLNGRCHLYKGCICNWGFQLDSARQYCRPKCNSKCKTEPLRNCTKPGVCGCIRGFSLIGGQCRPSCSPGCGPGGECQAFGVESKCVCFPGYSLQDGVCKNDCFQGCNNGICQNRNKCICNPGFIYDPTSRNCINPKKAYEKKQKKIG</sequence>
<keyword evidence="4" id="KW-1185">Reference proteome</keyword>
<dbReference type="InterPro" id="IPR009030">
    <property type="entry name" value="Growth_fac_rcpt_cys_sf"/>
</dbReference>
<dbReference type="VEuPathDB" id="VectorBase:SCAU013662"/>
<proteinExistence type="predicted"/>
<evidence type="ECO:0000313" key="3">
    <source>
        <dbReference type="EnsemblMetazoa" id="SCAU013662-PA"/>
    </source>
</evidence>
<dbReference type="SUPFAM" id="SSF57184">
    <property type="entry name" value="Growth factor receptor domain"/>
    <property type="match status" value="1"/>
</dbReference>
<dbReference type="OrthoDB" id="10268124at2759"/>
<dbReference type="PANTHER" id="PTHR24047:SF32">
    <property type="entry name" value="FI01909P-RELATED"/>
    <property type="match status" value="1"/>
</dbReference>
<dbReference type="SMART" id="SM00181">
    <property type="entry name" value="EGF"/>
    <property type="match status" value="4"/>
</dbReference>
<feature type="domain" description="EGF-like" evidence="2">
    <location>
        <begin position="139"/>
        <end position="173"/>
    </location>
</feature>
<evidence type="ECO:0000256" key="1">
    <source>
        <dbReference type="SAM" id="SignalP"/>
    </source>
</evidence>
<protein>
    <recommendedName>
        <fullName evidence="2">EGF-like domain-containing protein</fullName>
    </recommendedName>
</protein>
<dbReference type="InterPro" id="IPR000742">
    <property type="entry name" value="EGF"/>
</dbReference>
<dbReference type="AlphaFoldDB" id="A0A1I8Q3Y9"/>
<keyword evidence="1" id="KW-0732">Signal</keyword>
<reference evidence="3" key="1">
    <citation type="submission" date="2020-05" db="UniProtKB">
        <authorList>
            <consortium name="EnsemblMetazoa"/>
        </authorList>
    </citation>
    <scope>IDENTIFICATION</scope>
    <source>
        <strain evidence="3">USDA</strain>
    </source>
</reference>
<dbReference type="PANTHER" id="PTHR24047">
    <property type="entry name" value="FI01909P-RELATED"/>
    <property type="match status" value="1"/>
</dbReference>
<feature type="domain" description="EGF-like" evidence="2">
    <location>
        <begin position="175"/>
        <end position="207"/>
    </location>
</feature>
<accession>A0A1I8Q3Y9</accession>
<name>A0A1I8Q3Y9_STOCA</name>
<feature type="domain" description="EGF-like" evidence="2">
    <location>
        <begin position="244"/>
        <end position="278"/>
    </location>
</feature>
<dbReference type="InterPro" id="IPR053255">
    <property type="entry name" value="EGF-like_domain"/>
</dbReference>
<feature type="domain" description="EGF-like" evidence="2">
    <location>
        <begin position="280"/>
        <end position="312"/>
    </location>
</feature>
<dbReference type="STRING" id="35570.A0A1I8Q3Y9"/>
<dbReference type="EnsemblMetazoa" id="SCAU013662-RA">
    <property type="protein sequence ID" value="SCAU013662-PA"/>
    <property type="gene ID" value="SCAU013662"/>
</dbReference>